<dbReference type="RefSeq" id="WP_344603002.1">
    <property type="nucleotide sequence ID" value="NZ_BAAAHE010000010.1"/>
</dbReference>
<protein>
    <submittedName>
        <fullName evidence="2">Protoglobin domain-containing protein</fullName>
    </submittedName>
</protein>
<evidence type="ECO:0000313" key="3">
    <source>
        <dbReference type="Proteomes" id="UP001500957"/>
    </source>
</evidence>
<evidence type="ECO:0000313" key="2">
    <source>
        <dbReference type="EMBL" id="GAA0613129.1"/>
    </source>
</evidence>
<feature type="domain" description="Globin-sensor" evidence="1">
    <location>
        <begin position="24"/>
        <end position="192"/>
    </location>
</feature>
<dbReference type="InterPro" id="IPR009050">
    <property type="entry name" value="Globin-like_sf"/>
</dbReference>
<keyword evidence="3" id="KW-1185">Reference proteome</keyword>
<name>A0ABN1GK35_9ACTN</name>
<proteinExistence type="predicted"/>
<dbReference type="EMBL" id="BAAAHE010000010">
    <property type="protein sequence ID" value="GAA0613129.1"/>
    <property type="molecule type" value="Genomic_DNA"/>
</dbReference>
<dbReference type="Gene3D" id="1.10.490.10">
    <property type="entry name" value="Globins"/>
    <property type="match status" value="1"/>
</dbReference>
<sequence>MNSALSGYTYDDPALAASGVTRGDLAALHASVLWSDADAAALRRAADILVPQTEAILDVWYGFVGANPHLVATFAGADGAPDAAYLADVRGRFGQWIADLCTRDHDARWLAYQDEIAVRHHTTKKNRTDGVDSTSAYVPLRHLIALIVPITVTIRDFLTNGESDPAAVDTMYHAWMKAVTLSVALWARPYSPTTW</sequence>
<comment type="caution">
    <text evidence="2">The sequence shown here is derived from an EMBL/GenBank/DDBJ whole genome shotgun (WGS) entry which is preliminary data.</text>
</comment>
<dbReference type="InterPro" id="IPR044398">
    <property type="entry name" value="Globin-sensor_dom"/>
</dbReference>
<evidence type="ECO:0000259" key="1">
    <source>
        <dbReference type="Pfam" id="PF11563"/>
    </source>
</evidence>
<dbReference type="SUPFAM" id="SSF46458">
    <property type="entry name" value="Globin-like"/>
    <property type="match status" value="1"/>
</dbReference>
<dbReference type="Pfam" id="PF11563">
    <property type="entry name" value="Protoglobin"/>
    <property type="match status" value="1"/>
</dbReference>
<organism evidence="2 3">
    <name type="scientific">Sporichthya brevicatena</name>
    <dbReference type="NCBI Taxonomy" id="171442"/>
    <lineage>
        <taxon>Bacteria</taxon>
        <taxon>Bacillati</taxon>
        <taxon>Actinomycetota</taxon>
        <taxon>Actinomycetes</taxon>
        <taxon>Sporichthyales</taxon>
        <taxon>Sporichthyaceae</taxon>
        <taxon>Sporichthya</taxon>
    </lineage>
</organism>
<accession>A0ABN1GK35</accession>
<reference evidence="2 3" key="1">
    <citation type="journal article" date="2019" name="Int. J. Syst. Evol. Microbiol.">
        <title>The Global Catalogue of Microorganisms (GCM) 10K type strain sequencing project: providing services to taxonomists for standard genome sequencing and annotation.</title>
        <authorList>
            <consortium name="The Broad Institute Genomics Platform"/>
            <consortium name="The Broad Institute Genome Sequencing Center for Infectious Disease"/>
            <person name="Wu L."/>
            <person name="Ma J."/>
        </authorList>
    </citation>
    <scope>NUCLEOTIDE SEQUENCE [LARGE SCALE GENOMIC DNA]</scope>
    <source>
        <strain evidence="2 3">JCM 10671</strain>
    </source>
</reference>
<dbReference type="InterPro" id="IPR012292">
    <property type="entry name" value="Globin/Proto"/>
</dbReference>
<gene>
    <name evidence="2" type="ORF">GCM10009547_13780</name>
</gene>
<dbReference type="Proteomes" id="UP001500957">
    <property type="component" value="Unassembled WGS sequence"/>
</dbReference>